<keyword evidence="1" id="KW-1133">Transmembrane helix</keyword>
<keyword evidence="1" id="KW-0472">Membrane</keyword>
<gene>
    <name evidence="2" type="ORF">J2Z82_001323</name>
</gene>
<evidence type="ECO:0000313" key="3">
    <source>
        <dbReference type="Proteomes" id="UP001519328"/>
    </source>
</evidence>
<keyword evidence="3" id="KW-1185">Reference proteome</keyword>
<comment type="caution">
    <text evidence="2">The sequence shown here is derived from an EMBL/GenBank/DDBJ whole genome shotgun (WGS) entry which is preliminary data.</text>
</comment>
<evidence type="ECO:0000256" key="1">
    <source>
        <dbReference type="SAM" id="Phobius"/>
    </source>
</evidence>
<sequence>MTWVKENSIPLFLVELNFISIATSVIVADFPYEVKRYIIAKNELRRNGNEYEIKD</sequence>
<accession>A0ABS4HBU9</accession>
<organism evidence="2 3">
    <name type="scientific">Virgibacillus litoralis</name>
    <dbReference type="NCBI Taxonomy" id="578221"/>
    <lineage>
        <taxon>Bacteria</taxon>
        <taxon>Bacillati</taxon>
        <taxon>Bacillota</taxon>
        <taxon>Bacilli</taxon>
        <taxon>Bacillales</taxon>
        <taxon>Bacillaceae</taxon>
        <taxon>Virgibacillus</taxon>
    </lineage>
</organism>
<proteinExistence type="predicted"/>
<protein>
    <submittedName>
        <fullName evidence="2">Uncharacterized protein</fullName>
    </submittedName>
</protein>
<reference evidence="2 3" key="1">
    <citation type="submission" date="2021-03" db="EMBL/GenBank/DDBJ databases">
        <title>Genomic Encyclopedia of Type Strains, Phase IV (KMG-IV): sequencing the most valuable type-strain genomes for metagenomic binning, comparative biology and taxonomic classification.</title>
        <authorList>
            <person name="Goeker M."/>
        </authorList>
    </citation>
    <scope>NUCLEOTIDE SEQUENCE [LARGE SCALE GENOMIC DNA]</scope>
    <source>
        <strain evidence="2 3">DSM 21085</strain>
    </source>
</reference>
<feature type="transmembrane region" description="Helical" evidence="1">
    <location>
        <begin position="12"/>
        <end position="32"/>
    </location>
</feature>
<name>A0ABS4HBU9_9BACI</name>
<dbReference type="Proteomes" id="UP001519328">
    <property type="component" value="Unassembled WGS sequence"/>
</dbReference>
<evidence type="ECO:0000313" key="2">
    <source>
        <dbReference type="EMBL" id="MBP1948387.1"/>
    </source>
</evidence>
<dbReference type="EMBL" id="JAGGKK010000005">
    <property type="protein sequence ID" value="MBP1948387.1"/>
    <property type="molecule type" value="Genomic_DNA"/>
</dbReference>
<keyword evidence="1" id="KW-0812">Transmembrane</keyword>